<dbReference type="GO" id="GO:0030973">
    <property type="term" value="F:molybdate ion binding"/>
    <property type="evidence" value="ECO:0007669"/>
    <property type="project" value="TreeGrafter"/>
</dbReference>
<dbReference type="Gene3D" id="3.40.190.10">
    <property type="entry name" value="Periplasmic binding protein-like II"/>
    <property type="match status" value="2"/>
</dbReference>
<evidence type="ECO:0000256" key="1">
    <source>
        <dbReference type="ARBA" id="ARBA00009175"/>
    </source>
</evidence>
<dbReference type="GO" id="GO:0015689">
    <property type="term" value="P:molybdate ion transport"/>
    <property type="evidence" value="ECO:0007669"/>
    <property type="project" value="InterPro"/>
</dbReference>
<feature type="binding site" evidence="4">
    <location>
        <position position="188"/>
    </location>
    <ligand>
        <name>molybdate</name>
        <dbReference type="ChEBI" id="CHEBI:36264"/>
    </ligand>
</feature>
<feature type="signal peptide" evidence="6">
    <location>
        <begin position="1"/>
        <end position="23"/>
    </location>
</feature>
<dbReference type="PANTHER" id="PTHR30632:SF0">
    <property type="entry name" value="SULFATE-BINDING PROTEIN"/>
    <property type="match status" value="1"/>
</dbReference>
<gene>
    <name evidence="7" type="ORF">BJL86_2790</name>
</gene>
<keyword evidence="8" id="KW-1185">Reference proteome</keyword>
<keyword evidence="2 4" id="KW-0479">Metal-binding</keyword>
<feature type="compositionally biased region" description="Polar residues" evidence="5">
    <location>
        <begin position="228"/>
        <end position="238"/>
    </location>
</feature>
<dbReference type="PIRSF" id="PIRSF004846">
    <property type="entry name" value="ModA"/>
    <property type="match status" value="1"/>
</dbReference>
<evidence type="ECO:0000256" key="4">
    <source>
        <dbReference type="PIRSR" id="PIRSR004846-1"/>
    </source>
</evidence>
<dbReference type="AlphaFoldDB" id="A0A173LRG0"/>
<organism evidence="7 8">
    <name type="scientific">Dietzia timorensis</name>
    <dbReference type="NCBI Taxonomy" id="499555"/>
    <lineage>
        <taxon>Bacteria</taxon>
        <taxon>Bacillati</taxon>
        <taxon>Actinomycetota</taxon>
        <taxon>Actinomycetes</taxon>
        <taxon>Mycobacteriales</taxon>
        <taxon>Dietziaceae</taxon>
        <taxon>Dietzia</taxon>
    </lineage>
</organism>
<feature type="binding site" evidence="4">
    <location>
        <position position="58"/>
    </location>
    <ligand>
        <name>molybdate</name>
        <dbReference type="ChEBI" id="CHEBI:36264"/>
    </ligand>
</feature>
<feature type="chain" id="PRO_5008008869" evidence="6">
    <location>
        <begin position="24"/>
        <end position="277"/>
    </location>
</feature>
<proteinExistence type="inferred from homology"/>
<evidence type="ECO:0000313" key="8">
    <source>
        <dbReference type="Proteomes" id="UP000186104"/>
    </source>
</evidence>
<dbReference type="GO" id="GO:0046872">
    <property type="term" value="F:metal ion binding"/>
    <property type="evidence" value="ECO:0007669"/>
    <property type="project" value="UniProtKB-KW"/>
</dbReference>
<accession>A0A173LRG0</accession>
<dbReference type="Proteomes" id="UP000186104">
    <property type="component" value="Chromosome"/>
</dbReference>
<evidence type="ECO:0000256" key="2">
    <source>
        <dbReference type="ARBA" id="ARBA00022723"/>
    </source>
</evidence>
<dbReference type="PROSITE" id="PS51257">
    <property type="entry name" value="PROKAR_LIPOPROTEIN"/>
    <property type="match status" value="1"/>
</dbReference>
<dbReference type="InterPro" id="IPR050682">
    <property type="entry name" value="ModA/WtpA"/>
</dbReference>
<keyword evidence="3 6" id="KW-0732">Signal</keyword>
<protein>
    <submittedName>
        <fullName evidence="7">Molybdate-binding protein</fullName>
    </submittedName>
</protein>
<comment type="similarity">
    <text evidence="1">Belongs to the bacterial solute-binding protein ModA family.</text>
</comment>
<evidence type="ECO:0000256" key="5">
    <source>
        <dbReference type="SAM" id="MobiDB-lite"/>
    </source>
</evidence>
<name>A0A173LRG0_9ACTN</name>
<sequence>MTSSLIRSSTRAATFRRAGAALAATAVLAAGCSTDSDSGSGADSEQSQVTIRIGAAASLSDVLPQLIEKFNETNPDVQVEFEPAGSPTLVSQLIGGAPYNLVMLASEASLEPATKAGVVTGEAIFARNVPQIAVPADNPAHIDGLDDFAGEDVRVALCEVEVPCGAAAKKVIDADGVQFEPVTRENDVTAVLTRVRTGEVDAGIVYRTDVASARGEVEGIDVPDAEAATTSYPVAQSTADDGDEAADSAAGKFQDFLLTPEAQSILAQAGFLAPEGN</sequence>
<evidence type="ECO:0000256" key="6">
    <source>
        <dbReference type="SAM" id="SignalP"/>
    </source>
</evidence>
<feature type="region of interest" description="Disordered" evidence="5">
    <location>
        <begin position="224"/>
        <end position="247"/>
    </location>
</feature>
<dbReference type="SUPFAM" id="SSF53850">
    <property type="entry name" value="Periplasmic binding protein-like II"/>
    <property type="match status" value="1"/>
</dbReference>
<evidence type="ECO:0000313" key="7">
    <source>
        <dbReference type="EMBL" id="ANI93550.1"/>
    </source>
</evidence>
<dbReference type="NCBIfam" id="TIGR01256">
    <property type="entry name" value="modA"/>
    <property type="match status" value="1"/>
</dbReference>
<keyword evidence="4" id="KW-0500">Molybdenum</keyword>
<dbReference type="RefSeq" id="WP_197487501.1">
    <property type="nucleotide sequence ID" value="NZ_CP015961.1"/>
</dbReference>
<dbReference type="Pfam" id="PF13531">
    <property type="entry name" value="SBP_bac_11"/>
    <property type="match status" value="1"/>
</dbReference>
<dbReference type="PANTHER" id="PTHR30632">
    <property type="entry name" value="MOLYBDATE-BINDING PERIPLASMIC PROTEIN"/>
    <property type="match status" value="1"/>
</dbReference>
<feature type="binding site" evidence="4">
    <location>
        <position position="86"/>
    </location>
    <ligand>
        <name>molybdate</name>
        <dbReference type="ChEBI" id="CHEBI:36264"/>
    </ligand>
</feature>
<feature type="binding site" evidence="4">
    <location>
        <position position="206"/>
    </location>
    <ligand>
        <name>molybdate</name>
        <dbReference type="ChEBI" id="CHEBI:36264"/>
    </ligand>
</feature>
<reference evidence="7 8" key="1">
    <citation type="submission" date="2016-06" db="EMBL/GenBank/DDBJ databases">
        <title>Complete genome sequence of a saline-alkali tolerant type strain Dietzia timorensis ID05-A0528T.</title>
        <authorList>
            <person name="Wu X."/>
        </authorList>
    </citation>
    <scope>NUCLEOTIDE SEQUENCE [LARGE SCALE GENOMIC DNA]</scope>
    <source>
        <strain evidence="7 8">ID05-A0528</strain>
    </source>
</reference>
<dbReference type="EMBL" id="CP015961">
    <property type="protein sequence ID" value="ANI93550.1"/>
    <property type="molecule type" value="Genomic_DNA"/>
</dbReference>
<dbReference type="InterPro" id="IPR005950">
    <property type="entry name" value="ModA"/>
</dbReference>
<evidence type="ECO:0000256" key="3">
    <source>
        <dbReference type="ARBA" id="ARBA00022729"/>
    </source>
</evidence>
<dbReference type="KEGG" id="dtm:BJL86_2790"/>
<dbReference type="STRING" id="499555.BJL86_2790"/>